<protein>
    <submittedName>
        <fullName evidence="4">Periplasmic endochitinase</fullName>
    </submittedName>
</protein>
<dbReference type="Proteomes" id="UP000194501">
    <property type="component" value="Chromosome"/>
</dbReference>
<feature type="transmembrane region" description="Helical" evidence="1">
    <location>
        <begin position="175"/>
        <end position="194"/>
    </location>
</feature>
<feature type="transmembrane region" description="Helical" evidence="1">
    <location>
        <begin position="7"/>
        <end position="26"/>
    </location>
</feature>
<gene>
    <name evidence="4" type="primary">yjdF</name>
    <name evidence="2" type="ORF">BZ172_14030</name>
    <name evidence="3" type="ORF">ERS428554_03783</name>
    <name evidence="6" type="ORF">SAMEA1569760_03583</name>
    <name evidence="4" type="ORF">SAMEA2054241_03302</name>
    <name evidence="5" type="ORF">SAMEA3356023_03708</name>
    <name evidence="7" type="ORF">SAMEA3710766_03642</name>
</gene>
<dbReference type="Pfam" id="PF09997">
    <property type="entry name" value="DUF2238"/>
    <property type="match status" value="1"/>
</dbReference>
<dbReference type="RefSeq" id="WP_000198732.1">
    <property type="nucleotide sequence ID" value="NZ_CBDDMH010000001.1"/>
</dbReference>
<evidence type="ECO:0000256" key="1">
    <source>
        <dbReference type="SAM" id="Phobius"/>
    </source>
</evidence>
<dbReference type="NCBIfam" id="NF007369">
    <property type="entry name" value="PRK09867.1"/>
    <property type="match status" value="1"/>
</dbReference>
<feature type="transmembrane region" description="Helical" evidence="1">
    <location>
        <begin position="132"/>
        <end position="155"/>
    </location>
</feature>
<dbReference type="STRING" id="216599.GCA_000283715_04846"/>
<feature type="transmembrane region" description="Helical" evidence="1">
    <location>
        <begin position="32"/>
        <end position="52"/>
    </location>
</feature>
<dbReference type="EMBL" id="CP019689">
    <property type="protein sequence ID" value="ARS06348.1"/>
    <property type="molecule type" value="Genomic_DNA"/>
</dbReference>
<accession>A0A0H9I5T1</accession>
<dbReference type="EMBL" id="FTXV01000133">
    <property type="protein sequence ID" value="SJE25621.1"/>
    <property type="molecule type" value="Genomic_DNA"/>
</dbReference>
<evidence type="ECO:0000313" key="5">
    <source>
        <dbReference type="EMBL" id="SJE25621.1"/>
    </source>
</evidence>
<organism evidence="4 9">
    <name type="scientific">Shigella sonnei</name>
    <dbReference type="NCBI Taxonomy" id="624"/>
    <lineage>
        <taxon>Bacteria</taxon>
        <taxon>Pseudomonadati</taxon>
        <taxon>Pseudomonadota</taxon>
        <taxon>Gammaproteobacteria</taxon>
        <taxon>Enterobacterales</taxon>
        <taxon>Enterobacteriaceae</taxon>
        <taxon>Shigella</taxon>
    </lineage>
</organism>
<evidence type="ECO:0000313" key="6">
    <source>
        <dbReference type="EMBL" id="SJH46404.1"/>
    </source>
</evidence>
<feature type="transmembrane region" description="Helical" evidence="1">
    <location>
        <begin position="59"/>
        <end position="80"/>
    </location>
</feature>
<sequence>MTRTLKPLILNTGALALTLILIYTGISAHDKLTWLMEVTPVIIVVPLLLATAKRYPLTPLLYTLIFFHAIILMVGGQYTYAKVPIGFEVQEWLGLSRNPYDKLGHFFQGLVPALVAREILVRGMYVRGRKMVAFLVCCVALAISAMYELIEWWAALAMGQGADDFLGTQGDQWDTQSDMFCALLGALTTVIFLARFHCRQLRRFGGNDSNLLIVFYVQIMPDDFVMQLHRF</sequence>
<feature type="transmembrane region" description="Helical" evidence="1">
    <location>
        <begin position="103"/>
        <end position="120"/>
    </location>
</feature>
<evidence type="ECO:0000313" key="13">
    <source>
        <dbReference type="Proteomes" id="UP000251393"/>
    </source>
</evidence>
<evidence type="ECO:0000313" key="7">
    <source>
        <dbReference type="EMBL" id="SRR25185.1"/>
    </source>
</evidence>
<proteinExistence type="predicted"/>
<dbReference type="EMBL" id="UDYI01000123">
    <property type="protein sequence ID" value="SRR25185.1"/>
    <property type="molecule type" value="Genomic_DNA"/>
</dbReference>
<evidence type="ECO:0000313" key="10">
    <source>
        <dbReference type="Proteomes" id="UP000187717"/>
    </source>
</evidence>
<evidence type="ECO:0000313" key="8">
    <source>
        <dbReference type="Proteomes" id="UP000045991"/>
    </source>
</evidence>
<dbReference type="GeneID" id="93777711"/>
<evidence type="ECO:0000313" key="11">
    <source>
        <dbReference type="Proteomes" id="UP000188006"/>
    </source>
</evidence>
<dbReference type="Proteomes" id="UP000188006">
    <property type="component" value="Unassembled WGS sequence"/>
</dbReference>
<dbReference type="EMBL" id="FUBI01000125">
    <property type="protein sequence ID" value="SJH46404.1"/>
    <property type="molecule type" value="Genomic_DNA"/>
</dbReference>
<keyword evidence="1" id="KW-1133">Transmembrane helix</keyword>
<dbReference type="Proteomes" id="UP000187717">
    <property type="component" value="Unassembled WGS sequence"/>
</dbReference>
<evidence type="ECO:0000313" key="4">
    <source>
        <dbReference type="EMBL" id="SIY09264.1"/>
    </source>
</evidence>
<reference evidence="9 10" key="1">
    <citation type="submission" date="2017-01" db="EMBL/GenBank/DDBJ databases">
        <authorList>
            <consortium name="Pathogen Informatics"/>
        </authorList>
    </citation>
    <scope>NUCLEOTIDE SEQUENCE [LARGE SCALE GENOMIC DNA]</scope>
    <source>
        <strain evidence="3 8">20352044</strain>
        <strain evidence="4 9">2090STDY5461769</strain>
        <strain evidence="5 10">3626STDY6095480</strain>
        <strain evidence="11">sh1405</strain>
        <strain evidence="6">Sh1405</strain>
    </source>
</reference>
<keyword evidence="1" id="KW-0812">Transmembrane</keyword>
<reference evidence="7 13" key="3">
    <citation type="submission" date="2018-06" db="EMBL/GenBank/DDBJ databases">
        <authorList>
            <consortium name="Pathogen Informatics"/>
            <person name="Doyle S."/>
        </authorList>
    </citation>
    <scope>NUCLEOTIDE SEQUENCE [LARGE SCALE GENOMIC DNA]</scope>
    <source>
        <strain evidence="7 13">4028STDY6275292</strain>
    </source>
</reference>
<keyword evidence="1" id="KW-0472">Membrane</keyword>
<dbReference type="Proteomes" id="UP000251393">
    <property type="component" value="Unassembled WGS sequence"/>
</dbReference>
<reference evidence="2 12" key="2">
    <citation type="submission" date="2017-02" db="EMBL/GenBank/DDBJ databases">
        <authorList>
            <person name="Svab D."/>
            <person name="Balint B."/>
            <person name="Maroti G."/>
            <person name="Vasarhelyi B."/>
            <person name="Horvath B."/>
            <person name="Toth I."/>
        </authorList>
    </citation>
    <scope>NUCLEOTIDE SEQUENCE [LARGE SCALE GENOMIC DNA]</scope>
    <source>
        <strain evidence="2">75/02</strain>
    </source>
</reference>
<dbReference type="PIRSF" id="PIRSF020606">
    <property type="entry name" value="UCP020606"/>
    <property type="match status" value="1"/>
</dbReference>
<name>A0A0H9I5T1_SHISO</name>
<dbReference type="EMBL" id="CWXZ01000128">
    <property type="protein sequence ID" value="CSK97702.1"/>
    <property type="molecule type" value="Genomic_DNA"/>
</dbReference>
<evidence type="ECO:0000313" key="12">
    <source>
        <dbReference type="Proteomes" id="UP000194501"/>
    </source>
</evidence>
<dbReference type="Proteomes" id="UP000045991">
    <property type="component" value="Unassembled WGS sequence"/>
</dbReference>
<dbReference type="EMBL" id="FTSV01000127">
    <property type="protein sequence ID" value="SIY09264.1"/>
    <property type="molecule type" value="Genomic_DNA"/>
</dbReference>
<dbReference type="Proteomes" id="UP000187708">
    <property type="component" value="Unassembled WGS sequence"/>
</dbReference>
<evidence type="ECO:0000313" key="3">
    <source>
        <dbReference type="EMBL" id="CSK97702.1"/>
    </source>
</evidence>
<evidence type="ECO:0000313" key="2">
    <source>
        <dbReference type="EMBL" id="ARS06348.1"/>
    </source>
</evidence>
<dbReference type="AlphaFoldDB" id="A0A0H9I5T1"/>
<evidence type="ECO:0000313" key="9">
    <source>
        <dbReference type="Proteomes" id="UP000187708"/>
    </source>
</evidence>
<dbReference type="InterPro" id="IPR058534">
    <property type="entry name" value="YjdF"/>
</dbReference>
<dbReference type="InterPro" id="IPR014509">
    <property type="entry name" value="YjdF-like"/>
</dbReference>
<dbReference type="OMA" id="GGHYTYA"/>